<proteinExistence type="inferred from homology"/>
<keyword evidence="9" id="KW-0732">Signal</keyword>
<dbReference type="AlphaFoldDB" id="A0A8R2A1G0"/>
<protein>
    <submittedName>
        <fullName evidence="12">Uncharacterized protein</fullName>
    </submittedName>
</protein>
<dbReference type="InterPro" id="IPR000718">
    <property type="entry name" value="Peptidase_M13"/>
</dbReference>
<dbReference type="OrthoDB" id="6475849at2759"/>
<comment type="similarity">
    <text evidence="3">Belongs to the peptidase M13 family.</text>
</comment>
<feature type="chain" id="PRO_5035737083" evidence="9">
    <location>
        <begin position="22"/>
        <end position="730"/>
    </location>
</feature>
<dbReference type="Pfam" id="PF01431">
    <property type="entry name" value="Peptidase_M13"/>
    <property type="match status" value="1"/>
</dbReference>
<comment type="cofactor">
    <cofactor evidence="1">
        <name>Zn(2+)</name>
        <dbReference type="ChEBI" id="CHEBI:29105"/>
    </cofactor>
</comment>
<sequence>MLSSFVALALSMIYLNHSCNAKNLPSISPEMNGLVANSWRPLQNSEYEKDDLLCLSTGCVKAAASIINNMDQSVDPCDDFYQFACGNFIKNTILNDDELSRDLSSVINDALYNQKRMILTEPIQPDELRPFKMMKLQFKSCMDQGKIEKIGLGPMKEILKSLGGWPLLEAENWNESKFEWMDSMYSFKEMGQKMDYLLILTTTKLLKNSTKTAIFLQQPSFGLQRQYLVQGTDFLVVKLYYQYMVDIAVLFGADRKRATEELRESLDFEIELAKISIPQEEETNYMLYKPMNIADLQQKFPSIPWQEFLNKLLNQFIRQDDIIVVSSPKYFSGLEALLKKTPKRVQANYMMQRSVDDAVKYLTRELRQIKYTYRKLVFDNKEVSRWMECVDISFDLFKIALGSMYVRRVSNENTKNNTLEIANDIKKELYKMLLSNEWMDDETREKAMDKAKAMTHIIAYPDELLDDSKLNAYYENLDVNDQDFYTSILNLTKFNTDNEFLKLRKPVNKPDWVTYGELVTIVNAFYNLQDNNFMFTAAFLQGVPISNDLPRYITYSTVGSIIGHEITHGFDNKGRMFDKHGNFANWWVEETNKRFLEKEKCFIKQYGNYTINEDGLKFNSNLTLPDDIADMGGLNLAYKAYREWVKVHGVETRLPGLQEYTPQQIFWLSHANFWCSKDSKRYIEITSKSGEHSPSRFRIIGSFSNIKDFSDDFMCPLGSNMNPANKCQLW</sequence>
<dbReference type="GO" id="GO:0004222">
    <property type="term" value="F:metalloendopeptidase activity"/>
    <property type="evidence" value="ECO:0007669"/>
    <property type="project" value="InterPro"/>
</dbReference>
<dbReference type="Proteomes" id="UP000007819">
    <property type="component" value="Chromosome X"/>
</dbReference>
<name>A0A8R2A1G0_ACYPI</name>
<evidence type="ECO:0000259" key="11">
    <source>
        <dbReference type="Pfam" id="PF05649"/>
    </source>
</evidence>
<dbReference type="RefSeq" id="XP_001944441.2">
    <property type="nucleotide sequence ID" value="XM_001944406.4"/>
</dbReference>
<dbReference type="GO" id="GO:0016485">
    <property type="term" value="P:protein processing"/>
    <property type="evidence" value="ECO:0007669"/>
    <property type="project" value="TreeGrafter"/>
</dbReference>
<dbReference type="PANTHER" id="PTHR11733:SF224">
    <property type="entry name" value="NEPRILYSIN-2"/>
    <property type="match status" value="1"/>
</dbReference>
<keyword evidence="8" id="KW-0482">Metalloprotease</keyword>
<feature type="signal peptide" evidence="9">
    <location>
        <begin position="1"/>
        <end position="21"/>
    </location>
</feature>
<evidence type="ECO:0000256" key="6">
    <source>
        <dbReference type="ARBA" id="ARBA00022801"/>
    </source>
</evidence>
<accession>A0A8R2A1G0</accession>
<evidence type="ECO:0000259" key="10">
    <source>
        <dbReference type="Pfam" id="PF01431"/>
    </source>
</evidence>
<comment type="subcellular location">
    <subcellularLocation>
        <location evidence="2">Cell membrane</location>
        <topology evidence="2">Single-pass type II membrane protein</topology>
    </subcellularLocation>
</comment>
<dbReference type="InterPro" id="IPR018497">
    <property type="entry name" value="Peptidase_M13_C"/>
</dbReference>
<dbReference type="Gene3D" id="1.10.1380.10">
    <property type="entry name" value="Neutral endopeptidase , domain2"/>
    <property type="match status" value="1"/>
</dbReference>
<evidence type="ECO:0000313" key="12">
    <source>
        <dbReference type="EnsemblMetazoa" id="XP_001944441.2"/>
    </source>
</evidence>
<evidence type="ECO:0000256" key="8">
    <source>
        <dbReference type="ARBA" id="ARBA00023049"/>
    </source>
</evidence>
<evidence type="ECO:0000256" key="9">
    <source>
        <dbReference type="SAM" id="SignalP"/>
    </source>
</evidence>
<evidence type="ECO:0000256" key="2">
    <source>
        <dbReference type="ARBA" id="ARBA00004401"/>
    </source>
</evidence>
<evidence type="ECO:0000256" key="7">
    <source>
        <dbReference type="ARBA" id="ARBA00022833"/>
    </source>
</evidence>
<evidence type="ECO:0000256" key="1">
    <source>
        <dbReference type="ARBA" id="ARBA00001947"/>
    </source>
</evidence>
<dbReference type="InterPro" id="IPR008753">
    <property type="entry name" value="Peptidase_M13_N"/>
</dbReference>
<dbReference type="PANTHER" id="PTHR11733">
    <property type="entry name" value="ZINC METALLOPROTEASE FAMILY M13 NEPRILYSIN-RELATED"/>
    <property type="match status" value="1"/>
</dbReference>
<evidence type="ECO:0000256" key="3">
    <source>
        <dbReference type="ARBA" id="ARBA00007357"/>
    </source>
</evidence>
<reference evidence="13" key="1">
    <citation type="submission" date="2010-06" db="EMBL/GenBank/DDBJ databases">
        <authorList>
            <person name="Jiang H."/>
            <person name="Abraham K."/>
            <person name="Ali S."/>
            <person name="Alsbrooks S.L."/>
            <person name="Anim B.N."/>
            <person name="Anosike U.S."/>
            <person name="Attaway T."/>
            <person name="Bandaranaike D.P."/>
            <person name="Battles P.K."/>
            <person name="Bell S.N."/>
            <person name="Bell A.V."/>
            <person name="Beltran B."/>
            <person name="Bickham C."/>
            <person name="Bustamante Y."/>
            <person name="Caleb T."/>
            <person name="Canada A."/>
            <person name="Cardenas V."/>
            <person name="Carter K."/>
            <person name="Chacko J."/>
            <person name="Chandrabose M.N."/>
            <person name="Chavez D."/>
            <person name="Chavez A."/>
            <person name="Chen L."/>
            <person name="Chu H.-S."/>
            <person name="Claassen K.J."/>
            <person name="Cockrell R."/>
            <person name="Collins M."/>
            <person name="Cooper J.A."/>
            <person name="Cree A."/>
            <person name="Curry S.M."/>
            <person name="Da Y."/>
            <person name="Dao M.D."/>
            <person name="Das B."/>
            <person name="Davila M.-L."/>
            <person name="Davy-Carroll L."/>
            <person name="Denson S."/>
            <person name="Dinh H."/>
            <person name="Ebong V.E."/>
            <person name="Edwards J.R."/>
            <person name="Egan A."/>
            <person name="El-Daye J."/>
            <person name="Escobedo L."/>
            <person name="Fernandez S."/>
            <person name="Fernando P.R."/>
            <person name="Flagg N."/>
            <person name="Forbes L.D."/>
            <person name="Fowler R.G."/>
            <person name="Fu Q."/>
            <person name="Gabisi R.A."/>
            <person name="Ganer J."/>
            <person name="Garbino Pronczuk A."/>
            <person name="Garcia R.M."/>
            <person name="Garner T."/>
            <person name="Garrett T.E."/>
            <person name="Gonzalez D.A."/>
            <person name="Hamid H."/>
            <person name="Hawkins E.S."/>
            <person name="Hirani K."/>
            <person name="Hogues M.E."/>
            <person name="Hollins B."/>
            <person name="Hsiao C.-H."/>
            <person name="Jabil R."/>
            <person name="James M.L."/>
            <person name="Jhangiani S.N."/>
            <person name="Johnson B."/>
            <person name="Johnson Q."/>
            <person name="Joshi V."/>
            <person name="Kalu J.B."/>
            <person name="Kam C."/>
            <person name="Kashfia A."/>
            <person name="Keebler J."/>
            <person name="Kisamo H."/>
            <person name="Kovar C.L."/>
            <person name="Lago L.A."/>
            <person name="Lai C.-Y."/>
            <person name="Laidlaw J."/>
            <person name="Lara F."/>
            <person name="Le T.-K."/>
            <person name="Lee S.L."/>
            <person name="Legall F.H."/>
            <person name="Lemon S.J."/>
            <person name="Lewis L.R."/>
            <person name="Li B."/>
            <person name="Liu Y."/>
            <person name="Liu Y.-S."/>
            <person name="Lopez J."/>
            <person name="Lozado R.J."/>
            <person name="Lu J."/>
            <person name="Madu R.C."/>
            <person name="Maheshwari M."/>
            <person name="Maheshwari R."/>
            <person name="Malloy K."/>
            <person name="Martinez E."/>
            <person name="Mathew T."/>
            <person name="Mercado I.C."/>
            <person name="Mercado C."/>
            <person name="Meyer B."/>
            <person name="Montgomery K."/>
            <person name="Morgan M.B."/>
            <person name="Munidasa M."/>
            <person name="Nazareth L.V."/>
            <person name="Nelson J."/>
            <person name="Ng B.M."/>
            <person name="Nguyen N.B."/>
            <person name="Nguyen P.Q."/>
            <person name="Nguyen T."/>
            <person name="Obregon M."/>
            <person name="Okwuonu G.O."/>
            <person name="Onwere C.G."/>
            <person name="Orozco G."/>
            <person name="Parra A."/>
            <person name="Patel S."/>
            <person name="Patil S."/>
            <person name="Perez A."/>
            <person name="Perez Y."/>
            <person name="Pham C."/>
            <person name="Primus E.L."/>
            <person name="Pu L.-L."/>
            <person name="Puazo M."/>
            <person name="Qin X."/>
            <person name="Quiroz J.B."/>
            <person name="Reese J."/>
            <person name="Richards S."/>
            <person name="Rives C.M."/>
            <person name="Robberts R."/>
            <person name="Ruiz S.J."/>
            <person name="Ruiz M.J."/>
            <person name="Santibanez J."/>
            <person name="Schneider B.W."/>
            <person name="Sisson I."/>
            <person name="Smith M."/>
            <person name="Sodergren E."/>
            <person name="Song X.-Z."/>
            <person name="Song B.B."/>
            <person name="Summersgill H."/>
            <person name="Thelus R."/>
            <person name="Thornton R.D."/>
            <person name="Trejos Z.Y."/>
            <person name="Usmani K."/>
            <person name="Vattathil S."/>
            <person name="Villasana D."/>
            <person name="Walker D.L."/>
            <person name="Wang S."/>
            <person name="Wang K."/>
            <person name="White C.S."/>
            <person name="Williams A.C."/>
            <person name="Williamson J."/>
            <person name="Wilson K."/>
            <person name="Woghiren I.O."/>
            <person name="Woodworth J.R."/>
            <person name="Worley K.C."/>
            <person name="Wright R.A."/>
            <person name="Wu W."/>
            <person name="Young L."/>
            <person name="Zhang L."/>
            <person name="Zhang J."/>
            <person name="Zhu Y."/>
            <person name="Muzny D.M."/>
            <person name="Weinstock G."/>
            <person name="Gibbs R.A."/>
        </authorList>
    </citation>
    <scope>NUCLEOTIDE SEQUENCE [LARGE SCALE GENOMIC DNA]</scope>
    <source>
        <strain evidence="13">LSR1</strain>
    </source>
</reference>
<feature type="domain" description="Peptidase M13 N-terminal" evidence="11">
    <location>
        <begin position="76"/>
        <end position="461"/>
    </location>
</feature>
<keyword evidence="4" id="KW-0645">Protease</keyword>
<dbReference type="Gene3D" id="3.40.390.10">
    <property type="entry name" value="Collagenase (Catalytic Domain)"/>
    <property type="match status" value="1"/>
</dbReference>
<keyword evidence="6" id="KW-0378">Hydrolase</keyword>
<dbReference type="PRINTS" id="PR00786">
    <property type="entry name" value="NEPRILYSIN"/>
</dbReference>
<dbReference type="KEGG" id="api:100163465"/>
<keyword evidence="13" id="KW-1185">Reference proteome</keyword>
<keyword evidence="7" id="KW-0862">Zinc</keyword>
<feature type="domain" description="Peptidase M13 C-terminal" evidence="10">
    <location>
        <begin position="523"/>
        <end position="729"/>
    </location>
</feature>
<dbReference type="GO" id="GO:0046872">
    <property type="term" value="F:metal ion binding"/>
    <property type="evidence" value="ECO:0007669"/>
    <property type="project" value="UniProtKB-KW"/>
</dbReference>
<dbReference type="PROSITE" id="PS51885">
    <property type="entry name" value="NEPRILYSIN"/>
    <property type="match status" value="1"/>
</dbReference>
<dbReference type="CDD" id="cd08662">
    <property type="entry name" value="M13"/>
    <property type="match status" value="1"/>
</dbReference>
<dbReference type="EnsemblMetazoa" id="XM_001944406.4">
    <property type="protein sequence ID" value="XP_001944441.2"/>
    <property type="gene ID" value="LOC100163465"/>
</dbReference>
<dbReference type="Pfam" id="PF05649">
    <property type="entry name" value="Peptidase_M13_N"/>
    <property type="match status" value="1"/>
</dbReference>
<dbReference type="GeneID" id="100163465"/>
<dbReference type="GO" id="GO:0005886">
    <property type="term" value="C:plasma membrane"/>
    <property type="evidence" value="ECO:0007669"/>
    <property type="project" value="UniProtKB-SubCell"/>
</dbReference>
<evidence type="ECO:0000256" key="5">
    <source>
        <dbReference type="ARBA" id="ARBA00022723"/>
    </source>
</evidence>
<organism evidence="12 13">
    <name type="scientific">Acyrthosiphon pisum</name>
    <name type="common">Pea aphid</name>
    <dbReference type="NCBI Taxonomy" id="7029"/>
    <lineage>
        <taxon>Eukaryota</taxon>
        <taxon>Metazoa</taxon>
        <taxon>Ecdysozoa</taxon>
        <taxon>Arthropoda</taxon>
        <taxon>Hexapoda</taxon>
        <taxon>Insecta</taxon>
        <taxon>Pterygota</taxon>
        <taxon>Neoptera</taxon>
        <taxon>Paraneoptera</taxon>
        <taxon>Hemiptera</taxon>
        <taxon>Sternorrhyncha</taxon>
        <taxon>Aphidomorpha</taxon>
        <taxon>Aphidoidea</taxon>
        <taxon>Aphididae</taxon>
        <taxon>Macrosiphini</taxon>
        <taxon>Acyrthosiphon</taxon>
    </lineage>
</organism>
<evidence type="ECO:0000313" key="13">
    <source>
        <dbReference type="Proteomes" id="UP000007819"/>
    </source>
</evidence>
<evidence type="ECO:0000256" key="4">
    <source>
        <dbReference type="ARBA" id="ARBA00022670"/>
    </source>
</evidence>
<reference evidence="12" key="2">
    <citation type="submission" date="2022-06" db="UniProtKB">
        <authorList>
            <consortium name="EnsemblMetazoa"/>
        </authorList>
    </citation>
    <scope>IDENTIFICATION</scope>
</reference>
<dbReference type="InterPro" id="IPR024079">
    <property type="entry name" value="MetalloPept_cat_dom_sf"/>
</dbReference>
<dbReference type="InterPro" id="IPR042089">
    <property type="entry name" value="Peptidase_M13_dom_2"/>
</dbReference>
<keyword evidence="5" id="KW-0479">Metal-binding</keyword>
<dbReference type="SUPFAM" id="SSF55486">
    <property type="entry name" value="Metalloproteases ('zincins'), catalytic domain"/>
    <property type="match status" value="1"/>
</dbReference>